<dbReference type="InterPro" id="IPR011990">
    <property type="entry name" value="TPR-like_helical_dom_sf"/>
</dbReference>
<dbReference type="EMBL" id="MLKD01000001">
    <property type="protein sequence ID" value="OQE31645.1"/>
    <property type="molecule type" value="Genomic_DNA"/>
</dbReference>
<dbReference type="Proteomes" id="UP000191285">
    <property type="component" value="Unassembled WGS sequence"/>
</dbReference>
<reference evidence="3" key="1">
    <citation type="journal article" date="2017" name="Nat. Microbiol.">
        <title>Global analysis of biosynthetic gene clusters reveals vast potential of secondary metabolite production in Penicillium species.</title>
        <authorList>
            <person name="Nielsen J.C."/>
            <person name="Grijseels S."/>
            <person name="Prigent S."/>
            <person name="Ji B."/>
            <person name="Dainat J."/>
            <person name="Nielsen K.F."/>
            <person name="Frisvad J.C."/>
            <person name="Workman M."/>
            <person name="Nielsen J."/>
        </authorList>
    </citation>
    <scope>NUCLEOTIDE SEQUENCE [LARGE SCALE GENOMIC DNA]</scope>
    <source>
        <strain evidence="3">IBT 24891</strain>
    </source>
</reference>
<feature type="repeat" description="TPR" evidence="1">
    <location>
        <begin position="460"/>
        <end position="493"/>
    </location>
</feature>
<dbReference type="OrthoDB" id="1658288at2759"/>
<dbReference type="AlphaFoldDB" id="A0A1V6TZ91"/>
<dbReference type="Gene3D" id="1.25.40.10">
    <property type="entry name" value="Tetratricopeptide repeat domain"/>
    <property type="match status" value="2"/>
</dbReference>
<proteinExistence type="predicted"/>
<dbReference type="InterPro" id="IPR027417">
    <property type="entry name" value="P-loop_NTPase"/>
</dbReference>
<dbReference type="PANTHER" id="PTHR47691:SF3">
    <property type="entry name" value="HTH-TYPE TRANSCRIPTIONAL REGULATOR RV0890C-RELATED"/>
    <property type="match status" value="1"/>
</dbReference>
<accession>A0A1V6TZ91</accession>
<comment type="caution">
    <text evidence="2">The sequence shown here is derived from an EMBL/GenBank/DDBJ whole genome shotgun (WGS) entry which is preliminary data.</text>
</comment>
<dbReference type="PANTHER" id="PTHR47691">
    <property type="entry name" value="REGULATOR-RELATED"/>
    <property type="match status" value="1"/>
</dbReference>
<name>A0A1V6TZ91_9EURO</name>
<organism evidence="2 3">
    <name type="scientific">Penicillium steckii</name>
    <dbReference type="NCBI Taxonomy" id="303698"/>
    <lineage>
        <taxon>Eukaryota</taxon>
        <taxon>Fungi</taxon>
        <taxon>Dikarya</taxon>
        <taxon>Ascomycota</taxon>
        <taxon>Pezizomycotina</taxon>
        <taxon>Eurotiomycetes</taxon>
        <taxon>Eurotiomycetidae</taxon>
        <taxon>Eurotiales</taxon>
        <taxon>Aspergillaceae</taxon>
        <taxon>Penicillium</taxon>
    </lineage>
</organism>
<dbReference type="PRINTS" id="PR00364">
    <property type="entry name" value="DISEASERSIST"/>
</dbReference>
<dbReference type="SUPFAM" id="SSF48452">
    <property type="entry name" value="TPR-like"/>
    <property type="match status" value="1"/>
</dbReference>
<dbReference type="SUPFAM" id="SSF52540">
    <property type="entry name" value="P-loop containing nucleoside triphosphate hydrolases"/>
    <property type="match status" value="1"/>
</dbReference>
<keyword evidence="1" id="KW-0802">TPR repeat</keyword>
<dbReference type="PROSITE" id="PS50005">
    <property type="entry name" value="TPR"/>
    <property type="match status" value="1"/>
</dbReference>
<keyword evidence="3" id="KW-1185">Reference proteome</keyword>
<dbReference type="SMART" id="SM00028">
    <property type="entry name" value="TPR"/>
    <property type="match status" value="3"/>
</dbReference>
<dbReference type="InterPro" id="IPR019734">
    <property type="entry name" value="TPR_rpt"/>
</dbReference>
<sequence length="635" mass="72716">MAFLEEELGLPAQPPIQKSVVCLWGLTGVGKSQLAAIFVNKQRSSCPNREIFWISTETQESFEQSVLSMLKSGEGVAASETTELSQSSSGERRRLVNFFFSQLNSLDDARWLLVIDGVNGTPHSDKRNSHSSDVHRFVAGLDRGYVLLTSLRRDTIEIYHPIWEVQGLKVEDAVSLFRLKVHPSLMEEGISHTKFPSTITMPAHGFLPDMEELVGLLKGSPLALCLATSVITRYRFTVREYLALWRSHSDASEILGTNKTLCRSLELSFEEIEKSDPIAANILTLFSFLHHRDLWYDICHNANEDTYPTWLQDLAREKKPFRQYCPLLADLSFIELNVSTNGERMWEIHPAVQVVARQRAKSNEQEYIRCAISLVASEVPRSYEANFWGIMRRLKPHIELCWSFVKEGKWGPNTNLDDLESLGRVFRHFGQYDDASLVYRIIERGLSLQADTFDNSEFLANVLTNLGLVYTGQRKFDQALDVFDRSWSLMSKLDILTPNALMSIMYNKAVVFMMTDRLNEAEVLLRNAAAHFSEHRTDEHVLLRNERRDLYFRILNDLGEVSLRSGSVPAAMRIFDHVYDSRKNWEGENHPTFFSLKLNMARALTKFGRFGEARALLLEIITVYTGWWGGTIWRP</sequence>
<evidence type="ECO:0000313" key="3">
    <source>
        <dbReference type="Proteomes" id="UP000191285"/>
    </source>
</evidence>
<protein>
    <submittedName>
        <fullName evidence="2">Uncharacterized protein</fullName>
    </submittedName>
</protein>
<dbReference type="STRING" id="303698.A0A1V6TZ91"/>
<gene>
    <name evidence="2" type="ORF">PENSTE_c001G09300</name>
</gene>
<dbReference type="Gene3D" id="3.40.50.300">
    <property type="entry name" value="P-loop containing nucleotide triphosphate hydrolases"/>
    <property type="match status" value="1"/>
</dbReference>
<evidence type="ECO:0000256" key="1">
    <source>
        <dbReference type="PROSITE-ProRule" id="PRU00339"/>
    </source>
</evidence>
<evidence type="ECO:0000313" key="2">
    <source>
        <dbReference type="EMBL" id="OQE31645.1"/>
    </source>
</evidence>